<dbReference type="RefSeq" id="WP_192785893.1">
    <property type="nucleotide sequence ID" value="NZ_JADBEK010000001.1"/>
</dbReference>
<keyword evidence="2" id="KW-1185">Reference proteome</keyword>
<organism evidence="1 2">
    <name type="scientific">Nonomuraea angiospora</name>
    <dbReference type="NCBI Taxonomy" id="46172"/>
    <lineage>
        <taxon>Bacteria</taxon>
        <taxon>Bacillati</taxon>
        <taxon>Actinomycetota</taxon>
        <taxon>Actinomycetes</taxon>
        <taxon>Streptosporangiales</taxon>
        <taxon>Streptosporangiaceae</taxon>
        <taxon>Nonomuraea</taxon>
    </lineage>
</organism>
<proteinExistence type="predicted"/>
<evidence type="ECO:0008006" key="3">
    <source>
        <dbReference type="Google" id="ProtNLM"/>
    </source>
</evidence>
<gene>
    <name evidence="1" type="ORF">H4W80_003344</name>
</gene>
<dbReference type="Proteomes" id="UP000633509">
    <property type="component" value="Unassembled WGS sequence"/>
</dbReference>
<dbReference type="Pfam" id="PF20199">
    <property type="entry name" value="RepSA"/>
    <property type="match status" value="1"/>
</dbReference>
<evidence type="ECO:0000313" key="1">
    <source>
        <dbReference type="EMBL" id="MBE1585086.1"/>
    </source>
</evidence>
<dbReference type="InterPro" id="IPR046828">
    <property type="entry name" value="RepSA"/>
</dbReference>
<evidence type="ECO:0000313" key="2">
    <source>
        <dbReference type="Proteomes" id="UP000633509"/>
    </source>
</evidence>
<name>A0ABR9LYD5_9ACTN</name>
<reference evidence="1 2" key="1">
    <citation type="submission" date="2020-10" db="EMBL/GenBank/DDBJ databases">
        <title>Sequencing the genomes of 1000 actinobacteria strains.</title>
        <authorList>
            <person name="Klenk H.-P."/>
        </authorList>
    </citation>
    <scope>NUCLEOTIDE SEQUENCE [LARGE SCALE GENOMIC DNA]</scope>
    <source>
        <strain evidence="1 2">DSM 43173</strain>
    </source>
</reference>
<sequence>MSTPTVLAECVGPVVRDLARRSGKDLSRWMEQVHRLGGCTEPVRLVGETMTLDAASGQVLSSYTTATEPHGQLLVRCGNRRASRCPSCAELYRRDTFHLIRAGLLGEEKGVPATVRAHPRVFATLTAPSFGPVHRGPDKDGTRRVCHPRRNGPACFKRHKADDTRLGQPLDPDSYDYVGHVLWNAHAGELWRRFTIYLRRHLAAAAGCTQTAFNKAVRVSFAKVAEYQARGVVHFHAVIRLDGRTDDLADVVEPPSWATLDVLDGAIRSAATAVKLEAPDLGQPTQELTWGRQVDVKAIQTSEFDGALSERAVAAYVAKYATKAAEASGTLDRRVYPQDLARLHEHGATMHAARLIRTSWALGNPDRHPELTGLRLRKWAHMLGFRGHFSTRSRAYSTTLGAIRAERVDYRRAELLDARPELVEGSTLVLAHWSFAGQGYTPGESFLAMSGINAPPVSAARKEVCS</sequence>
<comment type="caution">
    <text evidence="1">The sequence shown here is derived from an EMBL/GenBank/DDBJ whole genome shotgun (WGS) entry which is preliminary data.</text>
</comment>
<protein>
    <recommendedName>
        <fullName evidence="3">Replication initiation protein</fullName>
    </recommendedName>
</protein>
<dbReference type="EMBL" id="JADBEK010000001">
    <property type="protein sequence ID" value="MBE1585086.1"/>
    <property type="molecule type" value="Genomic_DNA"/>
</dbReference>
<accession>A0ABR9LYD5</accession>